<evidence type="ECO:0000256" key="4">
    <source>
        <dbReference type="ARBA" id="ARBA00022448"/>
    </source>
</evidence>
<comment type="similarity">
    <text evidence="3">Belongs to the VTA1 family.</text>
</comment>
<feature type="domain" description="Vta1 C-terminal" evidence="11">
    <location>
        <begin position="439"/>
        <end position="472"/>
    </location>
</feature>
<dbReference type="InterPro" id="IPR041212">
    <property type="entry name" value="Vta1_C"/>
</dbReference>
<reference evidence="12" key="1">
    <citation type="submission" date="2021-02" db="EMBL/GenBank/DDBJ databases">
        <authorList>
            <person name="Nieuwenhuis M."/>
            <person name="Van De Peppel L.J.J."/>
        </authorList>
    </citation>
    <scope>NUCLEOTIDE SEQUENCE</scope>
    <source>
        <strain evidence="12">D49</strain>
    </source>
</reference>
<evidence type="ECO:0000256" key="8">
    <source>
        <dbReference type="ARBA" id="ARBA00023136"/>
    </source>
</evidence>
<dbReference type="GO" id="GO:0010008">
    <property type="term" value="C:endosome membrane"/>
    <property type="evidence" value="ECO:0007669"/>
    <property type="project" value="UniProtKB-SubCell"/>
</dbReference>
<keyword evidence="7" id="KW-0653">Protein transport</keyword>
<evidence type="ECO:0000256" key="3">
    <source>
        <dbReference type="ARBA" id="ARBA00007895"/>
    </source>
</evidence>
<dbReference type="GO" id="GO:0015031">
    <property type="term" value="P:protein transport"/>
    <property type="evidence" value="ECO:0007669"/>
    <property type="project" value="UniProtKB-KW"/>
</dbReference>
<dbReference type="AlphaFoldDB" id="A0A9P7KLZ2"/>
<organism evidence="12 13">
    <name type="scientific">Sphagnurus paluster</name>
    <dbReference type="NCBI Taxonomy" id="117069"/>
    <lineage>
        <taxon>Eukaryota</taxon>
        <taxon>Fungi</taxon>
        <taxon>Dikarya</taxon>
        <taxon>Basidiomycota</taxon>
        <taxon>Agaricomycotina</taxon>
        <taxon>Agaricomycetes</taxon>
        <taxon>Agaricomycetidae</taxon>
        <taxon>Agaricales</taxon>
        <taxon>Tricholomatineae</taxon>
        <taxon>Lyophyllaceae</taxon>
        <taxon>Sphagnurus</taxon>
    </lineage>
</organism>
<feature type="domain" description="Vta1/callose synthase N-terminal" evidence="10">
    <location>
        <begin position="19"/>
        <end position="162"/>
    </location>
</feature>
<sequence>MASQSPFGLPPLSSVLKPISPYLQRAHELRIQDPVMAYWCAYNAAQIGVSLKAKDPASRDVLFALLSTLERLKREIGPNDAVDIESVSSSYVENFALRNFALADNEDRAGSTTRSTAKKFLASAQFLEVLKIFPQTEVSELTQEKIKYAKWKAADIAKAFREGRKPTPGPVGSGFQEDVDTTPPASPKTVNAPSRPSEALFAPQPQTPQQFAGSNLDGGVYENDRTLRWGGQGDTTPGSWSTAATPGTGNDTPVEWQEQPSPTKGPNNQTFTSGSNGDSGEFMIMDQDPYYRDGTEVWRENEALADLSTMAQNGDSLKKSVHFTPSVIGGLSDSSMSSSAPSSTFHEQFPYPRSGGPRYSAESQWNGQADEIPSSALPPGFVPNSHEAYNAGATALAVPNHDPYYSAVLPPAPQLLPPNQRNIYAPSVASPMELTPTLLAKVQKHSRFAISALDYEDIDTARMELRNALVILGG</sequence>
<dbReference type="PANTHER" id="PTHR46009:SF1">
    <property type="entry name" value="VACUOLAR PROTEIN SORTING-ASSOCIATED PROTEIN VTA1 HOMOLOG"/>
    <property type="match status" value="1"/>
</dbReference>
<keyword evidence="13" id="KW-1185">Reference proteome</keyword>
<gene>
    <name evidence="12" type="ORF">H0H81_006421</name>
</gene>
<dbReference type="Gene3D" id="1.25.40.270">
    <property type="entry name" value="Vacuolar protein sorting-associated protein vta1"/>
    <property type="match status" value="1"/>
</dbReference>
<evidence type="ECO:0000259" key="11">
    <source>
        <dbReference type="Pfam" id="PF18097"/>
    </source>
</evidence>
<keyword evidence="6" id="KW-0967">Endosome</keyword>
<feature type="region of interest" description="Disordered" evidence="9">
    <location>
        <begin position="334"/>
        <end position="363"/>
    </location>
</feature>
<evidence type="ECO:0000259" key="10">
    <source>
        <dbReference type="Pfam" id="PF04652"/>
    </source>
</evidence>
<evidence type="ECO:0000256" key="7">
    <source>
        <dbReference type="ARBA" id="ARBA00022927"/>
    </source>
</evidence>
<dbReference type="InterPro" id="IPR044538">
    <property type="entry name" value="Vta1-like"/>
</dbReference>
<keyword evidence="4" id="KW-0813">Transport</keyword>
<dbReference type="OrthoDB" id="391137at2759"/>
<dbReference type="Proteomes" id="UP000717328">
    <property type="component" value="Unassembled WGS sequence"/>
</dbReference>
<evidence type="ECO:0000256" key="5">
    <source>
        <dbReference type="ARBA" id="ARBA00022490"/>
    </source>
</evidence>
<feature type="region of interest" description="Disordered" evidence="9">
    <location>
        <begin position="161"/>
        <end position="282"/>
    </location>
</feature>
<evidence type="ECO:0000256" key="6">
    <source>
        <dbReference type="ARBA" id="ARBA00022753"/>
    </source>
</evidence>
<evidence type="ECO:0000313" key="13">
    <source>
        <dbReference type="Proteomes" id="UP000717328"/>
    </source>
</evidence>
<dbReference type="InterPro" id="IPR023175">
    <property type="entry name" value="Vta1/CALS_N_sf"/>
</dbReference>
<comment type="caution">
    <text evidence="12">The sequence shown here is derived from an EMBL/GenBank/DDBJ whole genome shotgun (WGS) entry which is preliminary data.</text>
</comment>
<dbReference type="Gene3D" id="1.20.5.420">
    <property type="entry name" value="Immunoglobulin FC, subunit C"/>
    <property type="match status" value="1"/>
</dbReference>
<name>A0A9P7KLZ2_9AGAR</name>
<proteinExistence type="inferred from homology"/>
<dbReference type="EMBL" id="JABCKI010000165">
    <property type="protein sequence ID" value="KAG5652066.1"/>
    <property type="molecule type" value="Genomic_DNA"/>
</dbReference>
<comment type="subcellular location">
    <subcellularLocation>
        <location evidence="2">Cytoplasm</location>
    </subcellularLocation>
    <subcellularLocation>
        <location evidence="1">Endosome membrane</location>
        <topology evidence="1">Peripheral membrane protein</topology>
    </subcellularLocation>
</comment>
<evidence type="ECO:0000256" key="9">
    <source>
        <dbReference type="SAM" id="MobiDB-lite"/>
    </source>
</evidence>
<dbReference type="GO" id="GO:0032511">
    <property type="term" value="P:late endosome to vacuole transport via multivesicular body sorting pathway"/>
    <property type="evidence" value="ECO:0007669"/>
    <property type="project" value="InterPro"/>
</dbReference>
<protein>
    <recommendedName>
        <fullName evidence="14">DUF605-domain-containing protein</fullName>
    </recommendedName>
</protein>
<keyword evidence="8" id="KW-0472">Membrane</keyword>
<dbReference type="Pfam" id="PF18097">
    <property type="entry name" value="Vta1_C"/>
    <property type="match status" value="1"/>
</dbReference>
<dbReference type="Pfam" id="PF04652">
    <property type="entry name" value="Vta1"/>
    <property type="match status" value="1"/>
</dbReference>
<evidence type="ECO:0000256" key="1">
    <source>
        <dbReference type="ARBA" id="ARBA00004481"/>
    </source>
</evidence>
<evidence type="ECO:0008006" key="14">
    <source>
        <dbReference type="Google" id="ProtNLM"/>
    </source>
</evidence>
<evidence type="ECO:0000313" key="12">
    <source>
        <dbReference type="EMBL" id="KAG5652066.1"/>
    </source>
</evidence>
<dbReference type="GO" id="GO:0005771">
    <property type="term" value="C:multivesicular body"/>
    <property type="evidence" value="ECO:0007669"/>
    <property type="project" value="TreeGrafter"/>
</dbReference>
<reference evidence="12" key="2">
    <citation type="submission" date="2021-10" db="EMBL/GenBank/DDBJ databases">
        <title>Phylogenomics reveals ancestral predisposition of the termite-cultivated fungus Termitomyces towards a domesticated lifestyle.</title>
        <authorList>
            <person name="Auxier B."/>
            <person name="Grum-Grzhimaylo A."/>
            <person name="Cardenas M.E."/>
            <person name="Lodge J.D."/>
            <person name="Laessoe T."/>
            <person name="Pedersen O."/>
            <person name="Smith M.E."/>
            <person name="Kuyper T.W."/>
            <person name="Franco-Molano E.A."/>
            <person name="Baroni T.J."/>
            <person name="Aanen D.K."/>
        </authorList>
    </citation>
    <scope>NUCLEOTIDE SEQUENCE</scope>
    <source>
        <strain evidence="12">D49</strain>
    </source>
</reference>
<accession>A0A9P7KLZ2</accession>
<feature type="compositionally biased region" description="Polar residues" evidence="9">
    <location>
        <begin position="258"/>
        <end position="278"/>
    </location>
</feature>
<dbReference type="InterPro" id="IPR039431">
    <property type="entry name" value="Vta1/CALS_N"/>
</dbReference>
<dbReference type="PANTHER" id="PTHR46009">
    <property type="entry name" value="VACUOLAR PROTEIN SORTING-ASSOCIATED PROTEIN VTA1 HOMOLOG"/>
    <property type="match status" value="1"/>
</dbReference>
<evidence type="ECO:0000256" key="2">
    <source>
        <dbReference type="ARBA" id="ARBA00004496"/>
    </source>
</evidence>
<keyword evidence="5" id="KW-0963">Cytoplasm</keyword>
<feature type="compositionally biased region" description="Low complexity" evidence="9">
    <location>
        <begin position="334"/>
        <end position="343"/>
    </location>
</feature>
<feature type="compositionally biased region" description="Polar residues" evidence="9">
    <location>
        <begin position="234"/>
        <end position="251"/>
    </location>
</feature>